<reference evidence="4 5" key="1">
    <citation type="submission" date="2021-01" db="EMBL/GenBank/DDBJ databases">
        <title>Whole genome shotgun sequence of Plantactinospora mayteni NBRC 109088.</title>
        <authorList>
            <person name="Komaki H."/>
            <person name="Tamura T."/>
        </authorList>
    </citation>
    <scope>NUCLEOTIDE SEQUENCE [LARGE SCALE GENOMIC DNA]</scope>
    <source>
        <strain evidence="4 5">NBRC 109088</strain>
    </source>
</reference>
<dbReference type="InterPro" id="IPR027417">
    <property type="entry name" value="P-loop_NTPase"/>
</dbReference>
<sequence>MPTLLGSWPAVVKIVAAAGVGAFLMFLVLALSRRQRAATPPVAVVPGGLERIADRDRQHPVVPAELPPPGLLIGRDEALDRMRDHLARPTDDTPGPQLIVLHGKPGVGKTALAVHLAHRVAAEYPDGQLLFRFDPSDGRTVEEQLDGFVWALLNGPKDVKPEPADYQRWYHERTLRRQVLVILDDVENADQILPLLPAGRQCLTIVTAEHDLPELRDRFPHLLSLPVAPLDTEAATQLLHQLVGGDRVSHDSEPARLIVAASGGYPVALSIAGAVLAGRRNWTLDIAVRRMRESAPDRVAKSDLPFRGILDLAYALLTRAEQNALLLLGLAGRRQVQPWLLAAMLRGQQSAGQQPVGQQAAGQQLAGQQAAGQADRPSEPGTEQQQPGLAARLLDRLALARFADRQVDDESGVSTYTLPHYTRVYAAERMRTALPATTRASVLRALQAERVGRHARDVQRLLGQTVYQQFDEGRLNEALESARELLAWCREDTTGTVSAADENAARVREGLVHVALGEVVAEFGWIDAAAAYAANASELSSYPLVRARALRLSGHLRLTQRQFAEAGADLDGALAAVRQTDDDGERLRVLREQIMSQALQGNCAQGRAYAKQAGELCDRRGGAALRERPGILLAEAMVEQLCGDPEKARSLLTEAEQLTADPEAHQQLRCCWIRLQHAMLLLQIEKFDQSREFSLTALAGFTSLRHRYGAGHARLALGRAYLAEQNLLRAIPLLEESHGTLRRCGDRWIMTESATTLAEAYHLDGRVQEASSLLRAARQAYTKVGDTYGQWLTARLLWEVESKERTGGEGQGSRVGAVIRRRPARTVRPAVLTVGTR</sequence>
<dbReference type="Gene3D" id="3.40.50.300">
    <property type="entry name" value="P-loop containing nucleotide triphosphate hydrolases"/>
    <property type="match status" value="1"/>
</dbReference>
<dbReference type="PANTHER" id="PTHR47691">
    <property type="entry name" value="REGULATOR-RELATED"/>
    <property type="match status" value="1"/>
</dbReference>
<keyword evidence="2" id="KW-0472">Membrane</keyword>
<feature type="transmembrane region" description="Helical" evidence="2">
    <location>
        <begin position="12"/>
        <end position="31"/>
    </location>
</feature>
<comment type="caution">
    <text evidence="4">The sequence shown here is derived from an EMBL/GenBank/DDBJ whole genome shotgun (WGS) entry which is preliminary data.</text>
</comment>
<dbReference type="SUPFAM" id="SSF52540">
    <property type="entry name" value="P-loop containing nucleoside triphosphate hydrolases"/>
    <property type="match status" value="1"/>
</dbReference>
<dbReference type="Proteomes" id="UP000621500">
    <property type="component" value="Unassembled WGS sequence"/>
</dbReference>
<dbReference type="Gene3D" id="1.25.40.10">
    <property type="entry name" value="Tetratricopeptide repeat domain"/>
    <property type="match status" value="1"/>
</dbReference>
<dbReference type="InterPro" id="IPR003593">
    <property type="entry name" value="AAA+_ATPase"/>
</dbReference>
<dbReference type="InterPro" id="IPR011990">
    <property type="entry name" value="TPR-like_helical_dom_sf"/>
</dbReference>
<evidence type="ECO:0000256" key="2">
    <source>
        <dbReference type="SAM" id="Phobius"/>
    </source>
</evidence>
<name>A0ABQ4EZP1_9ACTN</name>
<dbReference type="EMBL" id="BONX01000050">
    <property type="protein sequence ID" value="GIH00144.1"/>
    <property type="molecule type" value="Genomic_DNA"/>
</dbReference>
<feature type="domain" description="AAA+ ATPase" evidence="3">
    <location>
        <begin position="95"/>
        <end position="229"/>
    </location>
</feature>
<dbReference type="RefSeq" id="WP_203861472.1">
    <property type="nucleotide sequence ID" value="NZ_BAAAZQ010000020.1"/>
</dbReference>
<evidence type="ECO:0000256" key="1">
    <source>
        <dbReference type="SAM" id="MobiDB-lite"/>
    </source>
</evidence>
<organism evidence="4 5">
    <name type="scientific">Plantactinospora mayteni</name>
    <dbReference type="NCBI Taxonomy" id="566021"/>
    <lineage>
        <taxon>Bacteria</taxon>
        <taxon>Bacillati</taxon>
        <taxon>Actinomycetota</taxon>
        <taxon>Actinomycetes</taxon>
        <taxon>Micromonosporales</taxon>
        <taxon>Micromonosporaceae</taxon>
        <taxon>Plantactinospora</taxon>
    </lineage>
</organism>
<evidence type="ECO:0000313" key="4">
    <source>
        <dbReference type="EMBL" id="GIH00144.1"/>
    </source>
</evidence>
<feature type="compositionally biased region" description="Low complexity" evidence="1">
    <location>
        <begin position="353"/>
        <end position="374"/>
    </location>
</feature>
<dbReference type="PRINTS" id="PR00364">
    <property type="entry name" value="DISEASERSIST"/>
</dbReference>
<protein>
    <recommendedName>
        <fullName evidence="3">AAA+ ATPase domain-containing protein</fullName>
    </recommendedName>
</protein>
<keyword evidence="5" id="KW-1185">Reference proteome</keyword>
<keyword evidence="2" id="KW-0812">Transmembrane</keyword>
<accession>A0ABQ4EZP1</accession>
<evidence type="ECO:0000313" key="5">
    <source>
        <dbReference type="Proteomes" id="UP000621500"/>
    </source>
</evidence>
<dbReference type="SMART" id="SM00382">
    <property type="entry name" value="AAA"/>
    <property type="match status" value="1"/>
</dbReference>
<dbReference type="InterPro" id="IPR007111">
    <property type="entry name" value="NACHT_NTPase"/>
</dbReference>
<dbReference type="Pfam" id="PF05729">
    <property type="entry name" value="NACHT"/>
    <property type="match status" value="1"/>
</dbReference>
<feature type="region of interest" description="Disordered" evidence="1">
    <location>
        <begin position="353"/>
        <end position="388"/>
    </location>
</feature>
<gene>
    <name evidence="4" type="ORF">Pma05_67160</name>
</gene>
<proteinExistence type="predicted"/>
<evidence type="ECO:0000259" key="3">
    <source>
        <dbReference type="SMART" id="SM00382"/>
    </source>
</evidence>
<dbReference type="PANTHER" id="PTHR47691:SF3">
    <property type="entry name" value="HTH-TYPE TRANSCRIPTIONAL REGULATOR RV0890C-RELATED"/>
    <property type="match status" value="1"/>
</dbReference>
<dbReference type="SUPFAM" id="SSF48452">
    <property type="entry name" value="TPR-like"/>
    <property type="match status" value="2"/>
</dbReference>
<keyword evidence="2" id="KW-1133">Transmembrane helix</keyword>